<dbReference type="Proteomes" id="UP001195483">
    <property type="component" value="Unassembled WGS sequence"/>
</dbReference>
<dbReference type="EMBL" id="JAEAOA010001897">
    <property type="protein sequence ID" value="KAK3581515.1"/>
    <property type="molecule type" value="Genomic_DNA"/>
</dbReference>
<sequence length="109" mass="12375">MVSKMTFGHENYSLKMPTKTILFIMLIAFYDVCSSATLSDLGINCDCLKPPKVLYCPPGTPNVVFYTFHLATRTCKMISGCYPDSSIRQDNNLFPSEMGCRLWCNNHFE</sequence>
<gene>
    <name evidence="1" type="ORF">CHS0354_031858</name>
</gene>
<accession>A0AAE0RY81</accession>
<organism evidence="1 2">
    <name type="scientific">Potamilus streckersoni</name>
    <dbReference type="NCBI Taxonomy" id="2493646"/>
    <lineage>
        <taxon>Eukaryota</taxon>
        <taxon>Metazoa</taxon>
        <taxon>Spiralia</taxon>
        <taxon>Lophotrochozoa</taxon>
        <taxon>Mollusca</taxon>
        <taxon>Bivalvia</taxon>
        <taxon>Autobranchia</taxon>
        <taxon>Heteroconchia</taxon>
        <taxon>Palaeoheterodonta</taxon>
        <taxon>Unionida</taxon>
        <taxon>Unionoidea</taxon>
        <taxon>Unionidae</taxon>
        <taxon>Ambleminae</taxon>
        <taxon>Lampsilini</taxon>
        <taxon>Potamilus</taxon>
    </lineage>
</organism>
<reference evidence="1" key="1">
    <citation type="journal article" date="2021" name="Genome Biol. Evol.">
        <title>A High-Quality Reference Genome for a Parasitic Bivalve with Doubly Uniparental Inheritance (Bivalvia: Unionida).</title>
        <authorList>
            <person name="Smith C.H."/>
        </authorList>
    </citation>
    <scope>NUCLEOTIDE SEQUENCE</scope>
    <source>
        <strain evidence="1">CHS0354</strain>
    </source>
</reference>
<dbReference type="AlphaFoldDB" id="A0AAE0RY81"/>
<evidence type="ECO:0000313" key="1">
    <source>
        <dbReference type="EMBL" id="KAK3581515.1"/>
    </source>
</evidence>
<name>A0AAE0RY81_9BIVA</name>
<keyword evidence="2" id="KW-1185">Reference proteome</keyword>
<evidence type="ECO:0000313" key="2">
    <source>
        <dbReference type="Proteomes" id="UP001195483"/>
    </source>
</evidence>
<protein>
    <submittedName>
        <fullName evidence="1">Uncharacterized protein</fullName>
    </submittedName>
</protein>
<proteinExistence type="predicted"/>
<reference evidence="1" key="3">
    <citation type="submission" date="2023-05" db="EMBL/GenBank/DDBJ databases">
        <authorList>
            <person name="Smith C.H."/>
        </authorList>
    </citation>
    <scope>NUCLEOTIDE SEQUENCE</scope>
    <source>
        <strain evidence="1">CHS0354</strain>
        <tissue evidence="1">Mantle</tissue>
    </source>
</reference>
<comment type="caution">
    <text evidence="1">The sequence shown here is derived from an EMBL/GenBank/DDBJ whole genome shotgun (WGS) entry which is preliminary data.</text>
</comment>
<reference evidence="1" key="2">
    <citation type="journal article" date="2021" name="Genome Biol. Evol.">
        <title>Developing a high-quality reference genome for a parasitic bivalve with doubly uniparental inheritance (Bivalvia: Unionida).</title>
        <authorList>
            <person name="Smith C.H."/>
        </authorList>
    </citation>
    <scope>NUCLEOTIDE SEQUENCE</scope>
    <source>
        <strain evidence="1">CHS0354</strain>
        <tissue evidence="1">Mantle</tissue>
    </source>
</reference>